<dbReference type="OrthoDB" id="5506409at2"/>
<dbReference type="PANTHER" id="PTHR43124:SF3">
    <property type="entry name" value="CHLORAMPHENICOL EFFLUX PUMP RV0191"/>
    <property type="match status" value="1"/>
</dbReference>
<feature type="transmembrane region" description="Helical" evidence="7">
    <location>
        <begin position="103"/>
        <end position="123"/>
    </location>
</feature>
<dbReference type="RefSeq" id="WP_110937163.1">
    <property type="nucleotide sequence ID" value="NZ_KZ614146.1"/>
</dbReference>
<evidence type="ECO:0000256" key="1">
    <source>
        <dbReference type="ARBA" id="ARBA00004651"/>
    </source>
</evidence>
<feature type="transmembrane region" description="Helical" evidence="7">
    <location>
        <begin position="200"/>
        <end position="223"/>
    </location>
</feature>
<feature type="transmembrane region" description="Helical" evidence="7">
    <location>
        <begin position="235"/>
        <end position="257"/>
    </location>
</feature>
<reference evidence="9 10" key="1">
    <citation type="submission" date="2017-10" db="EMBL/GenBank/DDBJ databases">
        <title>Bacillus sp. nov., a halophilic bacterium isolated from a Keqin Lake.</title>
        <authorList>
            <person name="Wang H."/>
        </authorList>
    </citation>
    <scope>NUCLEOTIDE SEQUENCE [LARGE SCALE GENOMIC DNA]</scope>
    <source>
        <strain evidence="9 10">KCTC 13187</strain>
    </source>
</reference>
<keyword evidence="5 7" id="KW-1133">Transmembrane helix</keyword>
<name>A0A3A9K3S5_9BACI</name>
<dbReference type="AlphaFoldDB" id="A0A3A9K3S5"/>
<feature type="domain" description="Major facilitator superfamily (MFS) profile" evidence="8">
    <location>
        <begin position="1"/>
        <end position="380"/>
    </location>
</feature>
<comment type="subcellular location">
    <subcellularLocation>
        <location evidence="1">Cell membrane</location>
        <topology evidence="1">Multi-pass membrane protein</topology>
    </subcellularLocation>
</comment>
<evidence type="ECO:0000256" key="3">
    <source>
        <dbReference type="ARBA" id="ARBA00022475"/>
    </source>
</evidence>
<accession>A0A3A9K3S5</accession>
<dbReference type="Gene3D" id="1.20.1250.20">
    <property type="entry name" value="MFS general substrate transporter like domains"/>
    <property type="match status" value="1"/>
</dbReference>
<feature type="transmembrane region" description="Helical" evidence="7">
    <location>
        <begin position="358"/>
        <end position="377"/>
    </location>
</feature>
<feature type="transmembrane region" description="Helical" evidence="7">
    <location>
        <begin position="160"/>
        <end position="179"/>
    </location>
</feature>
<gene>
    <name evidence="9" type="ORF">CR203_20230</name>
</gene>
<dbReference type="GO" id="GO:0005886">
    <property type="term" value="C:plasma membrane"/>
    <property type="evidence" value="ECO:0007669"/>
    <property type="project" value="UniProtKB-SubCell"/>
</dbReference>
<feature type="transmembrane region" description="Helical" evidence="7">
    <location>
        <begin position="320"/>
        <end position="338"/>
    </location>
</feature>
<dbReference type="Pfam" id="PF07690">
    <property type="entry name" value="MFS_1"/>
    <property type="match status" value="1"/>
</dbReference>
<dbReference type="Proteomes" id="UP000281498">
    <property type="component" value="Unassembled WGS sequence"/>
</dbReference>
<protein>
    <submittedName>
        <fullName evidence="9">MFS transporter</fullName>
    </submittedName>
</protein>
<dbReference type="GO" id="GO:0022857">
    <property type="term" value="F:transmembrane transporter activity"/>
    <property type="evidence" value="ECO:0007669"/>
    <property type="project" value="InterPro"/>
</dbReference>
<keyword evidence="3" id="KW-1003">Cell membrane</keyword>
<feature type="transmembrane region" description="Helical" evidence="7">
    <location>
        <begin position="45"/>
        <end position="65"/>
    </location>
</feature>
<dbReference type="InterPro" id="IPR050189">
    <property type="entry name" value="MFS_Efflux_Transporters"/>
</dbReference>
<proteinExistence type="predicted"/>
<feature type="transmembrane region" description="Helical" evidence="7">
    <location>
        <begin position="135"/>
        <end position="154"/>
    </location>
</feature>
<evidence type="ECO:0000256" key="2">
    <source>
        <dbReference type="ARBA" id="ARBA00022448"/>
    </source>
</evidence>
<evidence type="ECO:0000313" key="9">
    <source>
        <dbReference type="EMBL" id="RKL65530.1"/>
    </source>
</evidence>
<dbReference type="PROSITE" id="PS50850">
    <property type="entry name" value="MFS"/>
    <property type="match status" value="1"/>
</dbReference>
<evidence type="ECO:0000256" key="7">
    <source>
        <dbReference type="SAM" id="Phobius"/>
    </source>
</evidence>
<keyword evidence="10" id="KW-1185">Reference proteome</keyword>
<keyword evidence="6 7" id="KW-0472">Membrane</keyword>
<evidence type="ECO:0000259" key="8">
    <source>
        <dbReference type="PROSITE" id="PS50850"/>
    </source>
</evidence>
<feature type="transmembrane region" description="Helical" evidence="7">
    <location>
        <begin position="264"/>
        <end position="283"/>
    </location>
</feature>
<dbReference type="InterPro" id="IPR036259">
    <property type="entry name" value="MFS_trans_sf"/>
</dbReference>
<sequence>MNKNLLKMAIFSISILTIMAGAAISPALGEISQSFPDASETTIKLLLTLPSVMIIPFIFVASYLTSRFSKKNILLVGMVIYIIGGVGGGLVSSIEMMLVCRAILGIGVGCMLPISTSLVPDFFDGEERTKTMGQVMASTNLGGVILFTASGFLASQSWRVVFSVYSLAVVSIILVYLFLPKVNPVKRSPDAVRLRLPGSVYVYGLGALMVVLVMFSIQSNIALYMVEKEIGDARYAGLIAATSTAAGFVAGLVIAQVKRLLQSYLVAAILFGVATGFGIISLAHDPLLMGVGVGICGFGLGIILPGIMDQVSRQVAPSQIVHAMAIVTSMIFVGQFLSPIILDGIGVLFGNITIEFTYQFLTIGILLTAVTFFILSLRQHILGPKQTIVPKNIDKKQQA</sequence>
<dbReference type="EMBL" id="PDOE01000015">
    <property type="protein sequence ID" value="RKL65530.1"/>
    <property type="molecule type" value="Genomic_DNA"/>
</dbReference>
<evidence type="ECO:0000256" key="5">
    <source>
        <dbReference type="ARBA" id="ARBA00022989"/>
    </source>
</evidence>
<keyword evidence="2" id="KW-0813">Transport</keyword>
<organism evidence="9 10">
    <name type="scientific">Salipaludibacillus neizhouensis</name>
    <dbReference type="NCBI Taxonomy" id="885475"/>
    <lineage>
        <taxon>Bacteria</taxon>
        <taxon>Bacillati</taxon>
        <taxon>Bacillota</taxon>
        <taxon>Bacilli</taxon>
        <taxon>Bacillales</taxon>
        <taxon>Bacillaceae</taxon>
    </lineage>
</organism>
<dbReference type="InterPro" id="IPR020846">
    <property type="entry name" value="MFS_dom"/>
</dbReference>
<feature type="transmembrane region" description="Helical" evidence="7">
    <location>
        <begin position="72"/>
        <end position="91"/>
    </location>
</feature>
<comment type="caution">
    <text evidence="9">The sequence shown here is derived from an EMBL/GenBank/DDBJ whole genome shotgun (WGS) entry which is preliminary data.</text>
</comment>
<dbReference type="InterPro" id="IPR011701">
    <property type="entry name" value="MFS"/>
</dbReference>
<evidence type="ECO:0000256" key="4">
    <source>
        <dbReference type="ARBA" id="ARBA00022692"/>
    </source>
</evidence>
<dbReference type="CDD" id="cd17473">
    <property type="entry name" value="MFS_arabinose_efflux_permease_like"/>
    <property type="match status" value="1"/>
</dbReference>
<feature type="transmembrane region" description="Helical" evidence="7">
    <location>
        <begin position="289"/>
        <end position="308"/>
    </location>
</feature>
<evidence type="ECO:0000313" key="10">
    <source>
        <dbReference type="Proteomes" id="UP000281498"/>
    </source>
</evidence>
<keyword evidence="4 7" id="KW-0812">Transmembrane</keyword>
<dbReference type="PANTHER" id="PTHR43124">
    <property type="entry name" value="PURINE EFFLUX PUMP PBUE"/>
    <property type="match status" value="1"/>
</dbReference>
<evidence type="ECO:0000256" key="6">
    <source>
        <dbReference type="ARBA" id="ARBA00023136"/>
    </source>
</evidence>
<dbReference type="SUPFAM" id="SSF103473">
    <property type="entry name" value="MFS general substrate transporter"/>
    <property type="match status" value="1"/>
</dbReference>